<dbReference type="Proteomes" id="UP000469452">
    <property type="component" value="Unassembled WGS sequence"/>
</dbReference>
<name>A0A6A5ATS7_APHAT</name>
<organism evidence="1 2">
    <name type="scientific">Aphanomyces astaci</name>
    <name type="common">Crayfish plague agent</name>
    <dbReference type="NCBI Taxonomy" id="112090"/>
    <lineage>
        <taxon>Eukaryota</taxon>
        <taxon>Sar</taxon>
        <taxon>Stramenopiles</taxon>
        <taxon>Oomycota</taxon>
        <taxon>Saprolegniomycetes</taxon>
        <taxon>Saprolegniales</taxon>
        <taxon>Verrucalvaceae</taxon>
        <taxon>Aphanomyces</taxon>
    </lineage>
</organism>
<comment type="caution">
    <text evidence="1">The sequence shown here is derived from an EMBL/GenBank/DDBJ whole genome shotgun (WGS) entry which is preliminary data.</text>
</comment>
<accession>A0A6A5ATS7</accession>
<proteinExistence type="predicted"/>
<reference evidence="1 2" key="1">
    <citation type="submission" date="2019-06" db="EMBL/GenBank/DDBJ databases">
        <title>Genomics analysis of Aphanomyces spp. identifies a new class of oomycete effector associated with host adaptation.</title>
        <authorList>
            <person name="Gaulin E."/>
        </authorList>
    </citation>
    <scope>NUCLEOTIDE SEQUENCE [LARGE SCALE GENOMIC DNA]</scope>
    <source>
        <strain evidence="1 2">E</strain>
    </source>
</reference>
<evidence type="ECO:0000313" key="1">
    <source>
        <dbReference type="EMBL" id="KAF0761174.1"/>
    </source>
</evidence>
<protein>
    <submittedName>
        <fullName evidence="1">Uncharacterized protein</fullName>
    </submittedName>
</protein>
<gene>
    <name evidence="1" type="ORF">AaE_003467</name>
</gene>
<sequence length="136" mass="14413">MNYTVAVPALNALANPHANAIAPVFAPAIAPGNPLDINDVLAATDDFVSRNRLREVDGDCVTDAEMGAARVRRHAVLGEHAASMYPGAGAPAWFAPAMQAAMQAALQPIIHALQPLLHAYECIFLSTIFLSCIYFA</sequence>
<dbReference type="AlphaFoldDB" id="A0A6A5ATS7"/>
<evidence type="ECO:0000313" key="2">
    <source>
        <dbReference type="Proteomes" id="UP000469452"/>
    </source>
</evidence>
<dbReference type="VEuPathDB" id="FungiDB:H257_02822"/>
<dbReference type="EMBL" id="VJMI01008489">
    <property type="protein sequence ID" value="KAF0761174.1"/>
    <property type="molecule type" value="Genomic_DNA"/>
</dbReference>